<keyword evidence="3" id="KW-1185">Reference proteome</keyword>
<evidence type="ECO:0000313" key="2">
    <source>
        <dbReference type="EMBL" id="GIF23007.1"/>
    </source>
</evidence>
<feature type="signal peptide" evidence="1">
    <location>
        <begin position="1"/>
        <end position="24"/>
    </location>
</feature>
<keyword evidence="1" id="KW-0732">Signal</keyword>
<feature type="chain" id="PRO_5039569267" evidence="1">
    <location>
        <begin position="25"/>
        <end position="685"/>
    </location>
</feature>
<comment type="caution">
    <text evidence="2">The sequence shown here is derived from an EMBL/GenBank/DDBJ whole genome shotgun (WGS) entry which is preliminary data.</text>
</comment>
<evidence type="ECO:0000256" key="1">
    <source>
        <dbReference type="SAM" id="SignalP"/>
    </source>
</evidence>
<sequence>MRMLRLRITAGLAALALAFIGALAAVPGTVHADENPVRLTLPTGERLFLDKEGGAVEAAATTTADPVRIRSMAVGEHLYVVPDEAMPFVGRELDLALFDVLAPPPALRVEWAPGATPHDIPGLDVPTGRIDDPAAFGAGLAHGALAGVKKLGAPADEPTAAPQYPVATLTVKGLDKLGAPAFSGGVAATNVEDVQRFSSLQPFRDGQVSFSVPVGHYSIEVNITTYDADGVYRGDALLFFPELAVTGTELTVTADAATATTVVPVPATPNPSGLEQMQATYSRQSAAGSDSTTAVMMIGGSPSLSVTPTDPVSLGAVRWYTYFRLTSPATAPDPYLYDLVFPTEGEVPADFAEKVPAAGLATLDATYAAEGDTSRISTYRTSFQPWEQFPIRFASTAVAPLRRTEYVSALPGVGWVGSAVAQPDDFNGSAQSALVAYRPGQRTTDRYFAAPAVPGVDLTTLRPLPCPACRQANQLQLDLRPRMDAGGHAIRMVSSETTKVNIQTRVYADSALIAEGTDPVGSIAIPAAATQLRLELDTAASASWSSTADRVHTAWSWHTASPTASLPTGRTCDAPCAFLPLLFAEYGIAADTTNAIRAGVDTPLSVTLRRQSYDPTPISEHLTLDVSTDDGTTWTPVTAAAAGSGRFTATVPPAPAGYLSLRIHATDPAGATLDQTVIRAVRVAG</sequence>
<name>A0A919NT03_9ACTN</name>
<dbReference type="EMBL" id="BOMY01000038">
    <property type="protein sequence ID" value="GIF23007.1"/>
    <property type="molecule type" value="Genomic_DNA"/>
</dbReference>
<reference evidence="2" key="1">
    <citation type="submission" date="2021-01" db="EMBL/GenBank/DDBJ databases">
        <title>Whole genome shotgun sequence of Actinoplanes tereljensis NBRC 105297.</title>
        <authorList>
            <person name="Komaki H."/>
            <person name="Tamura T."/>
        </authorList>
    </citation>
    <scope>NUCLEOTIDE SEQUENCE</scope>
    <source>
        <strain evidence="2">NBRC 105297</strain>
    </source>
</reference>
<protein>
    <submittedName>
        <fullName evidence="2">Uncharacterized protein</fullName>
    </submittedName>
</protein>
<gene>
    <name evidence="2" type="ORF">Ate02nite_57370</name>
</gene>
<dbReference type="Proteomes" id="UP000623608">
    <property type="component" value="Unassembled WGS sequence"/>
</dbReference>
<dbReference type="AlphaFoldDB" id="A0A919NT03"/>
<evidence type="ECO:0000313" key="3">
    <source>
        <dbReference type="Proteomes" id="UP000623608"/>
    </source>
</evidence>
<accession>A0A919NT03</accession>
<proteinExistence type="predicted"/>
<organism evidence="2 3">
    <name type="scientific">Paractinoplanes tereljensis</name>
    <dbReference type="NCBI Taxonomy" id="571912"/>
    <lineage>
        <taxon>Bacteria</taxon>
        <taxon>Bacillati</taxon>
        <taxon>Actinomycetota</taxon>
        <taxon>Actinomycetes</taxon>
        <taxon>Micromonosporales</taxon>
        <taxon>Micromonosporaceae</taxon>
        <taxon>Paractinoplanes</taxon>
    </lineage>
</organism>